<dbReference type="EMBL" id="SOHE01000069">
    <property type="protein sequence ID" value="TFD47005.1"/>
    <property type="molecule type" value="Genomic_DNA"/>
</dbReference>
<gene>
    <name evidence="6" type="ORF">E3T55_15990</name>
</gene>
<comment type="subunit">
    <text evidence="3">Homotrimer.</text>
</comment>
<keyword evidence="4" id="KW-0456">Lyase</keyword>
<dbReference type="SUPFAM" id="SSF51569">
    <property type="entry name" value="Aldolase"/>
    <property type="match status" value="1"/>
</dbReference>
<dbReference type="Pfam" id="PF01081">
    <property type="entry name" value="Aldolase"/>
    <property type="match status" value="1"/>
</dbReference>
<evidence type="ECO:0000313" key="7">
    <source>
        <dbReference type="Proteomes" id="UP000297447"/>
    </source>
</evidence>
<dbReference type="NCBIfam" id="TIGR01182">
    <property type="entry name" value="eda"/>
    <property type="match status" value="1"/>
</dbReference>
<name>A0A4R8ZV32_9MICO</name>
<evidence type="ECO:0000256" key="4">
    <source>
        <dbReference type="ARBA" id="ARBA00023239"/>
    </source>
</evidence>
<dbReference type="OrthoDB" id="9805177at2"/>
<dbReference type="PANTHER" id="PTHR30246">
    <property type="entry name" value="2-KETO-3-DEOXY-6-PHOSPHOGLUCONATE ALDOLASE"/>
    <property type="match status" value="1"/>
</dbReference>
<dbReference type="PANTHER" id="PTHR30246:SF1">
    <property type="entry name" value="2-DEHYDRO-3-DEOXY-6-PHOSPHOGALACTONATE ALDOLASE-RELATED"/>
    <property type="match status" value="1"/>
</dbReference>
<comment type="similarity">
    <text evidence="2">Belongs to the KHG/KDPG aldolase family.</text>
</comment>
<dbReference type="Gene3D" id="3.20.20.70">
    <property type="entry name" value="Aldolase class I"/>
    <property type="match status" value="1"/>
</dbReference>
<evidence type="ECO:0000256" key="1">
    <source>
        <dbReference type="ARBA" id="ARBA00004761"/>
    </source>
</evidence>
<evidence type="ECO:0000313" key="6">
    <source>
        <dbReference type="EMBL" id="TFD47005.1"/>
    </source>
</evidence>
<dbReference type="GO" id="GO:0016829">
    <property type="term" value="F:lyase activity"/>
    <property type="evidence" value="ECO:0007669"/>
    <property type="project" value="UniProtKB-KW"/>
</dbReference>
<reference evidence="6 7" key="1">
    <citation type="submission" date="2019-03" db="EMBL/GenBank/DDBJ databases">
        <title>Genomics of glacier-inhabiting Cryobacterium strains.</title>
        <authorList>
            <person name="Liu Q."/>
            <person name="Xin Y.-H."/>
        </authorList>
    </citation>
    <scope>NUCLEOTIDE SEQUENCE [LARGE SCALE GENOMIC DNA]</scope>
    <source>
        <strain evidence="6 7">Hh14</strain>
    </source>
</reference>
<organism evidence="6 7">
    <name type="scientific">Cryobacterium frigoriphilum</name>
    <dbReference type="NCBI Taxonomy" id="1259150"/>
    <lineage>
        <taxon>Bacteria</taxon>
        <taxon>Bacillati</taxon>
        <taxon>Actinomycetota</taxon>
        <taxon>Actinomycetes</taxon>
        <taxon>Micrococcales</taxon>
        <taxon>Microbacteriaceae</taxon>
        <taxon>Cryobacterium</taxon>
    </lineage>
</organism>
<comment type="pathway">
    <text evidence="1">Carbohydrate acid metabolism.</text>
</comment>
<dbReference type="AlphaFoldDB" id="A0A4R8ZV32"/>
<protein>
    <submittedName>
        <fullName evidence="6">Bifunctional 4-hydroxy-2-oxoglutarate aldolase/2-dehydro-3-deoxy-phosphogluconate aldolase</fullName>
    </submittedName>
</protein>
<sequence length="206" mass="21466">MRATPIIAVLRAQNARQYEPVVRVLVENGIRSIELTLSTPDTFEHLAALQSGFGSEVEMGIGTIVNVDQAQRAIDAGASYLVTPIVNLEVIALAVRSGIPVFPGGLTPTELFSAWAAGATAVKIFPAETVGPQFGGHLRGPFPDLQFIPSGGIGLGDISDWLAAGATAVSLGGPLIGDALMGGSLKLLAERARRVTELAAEARRRS</sequence>
<dbReference type="InterPro" id="IPR000887">
    <property type="entry name" value="Aldlse_KDPG_KHG"/>
</dbReference>
<comment type="caution">
    <text evidence="6">The sequence shown here is derived from an EMBL/GenBank/DDBJ whole genome shotgun (WGS) entry which is preliminary data.</text>
</comment>
<accession>A0A4R8ZV32</accession>
<evidence type="ECO:0000256" key="5">
    <source>
        <dbReference type="ARBA" id="ARBA00023277"/>
    </source>
</evidence>
<dbReference type="Proteomes" id="UP000297447">
    <property type="component" value="Unassembled WGS sequence"/>
</dbReference>
<dbReference type="InterPro" id="IPR013785">
    <property type="entry name" value="Aldolase_TIM"/>
</dbReference>
<keyword evidence="7" id="KW-1185">Reference proteome</keyword>
<dbReference type="CDD" id="cd00452">
    <property type="entry name" value="KDPG_aldolase"/>
    <property type="match status" value="1"/>
</dbReference>
<evidence type="ECO:0000256" key="3">
    <source>
        <dbReference type="ARBA" id="ARBA00011233"/>
    </source>
</evidence>
<keyword evidence="5" id="KW-0119">Carbohydrate metabolism</keyword>
<proteinExistence type="inferred from homology"/>
<evidence type="ECO:0000256" key="2">
    <source>
        <dbReference type="ARBA" id="ARBA00006906"/>
    </source>
</evidence>